<dbReference type="GeneID" id="28725153"/>
<evidence type="ECO:0000313" key="3">
    <source>
        <dbReference type="Proteomes" id="UP000243052"/>
    </source>
</evidence>
<evidence type="ECO:0000256" key="1">
    <source>
        <dbReference type="SAM" id="MobiDB-lite"/>
    </source>
</evidence>
<reference evidence="2 3" key="1">
    <citation type="submission" date="2016-01" db="EMBL/GenBank/DDBJ databases">
        <title>Genome sequence of the yeast Holleya sinecauda.</title>
        <authorList>
            <person name="Dietrich F.S."/>
        </authorList>
    </citation>
    <scope>NUCLEOTIDE SEQUENCE [LARGE SCALE GENOMIC DNA]</scope>
    <source>
        <strain evidence="2 3">ATCC 58844</strain>
    </source>
</reference>
<accession>A0A109UXT8</accession>
<feature type="region of interest" description="Disordered" evidence="1">
    <location>
        <begin position="1"/>
        <end position="28"/>
    </location>
</feature>
<proteinExistence type="predicted"/>
<keyword evidence="3" id="KW-1185">Reference proteome</keyword>
<dbReference type="Proteomes" id="UP000243052">
    <property type="component" value="Chromosome vi"/>
</dbReference>
<dbReference type="AlphaFoldDB" id="A0A109UXT8"/>
<organism evidence="2 3">
    <name type="scientific">Eremothecium sinecaudum</name>
    <dbReference type="NCBI Taxonomy" id="45286"/>
    <lineage>
        <taxon>Eukaryota</taxon>
        <taxon>Fungi</taxon>
        <taxon>Dikarya</taxon>
        <taxon>Ascomycota</taxon>
        <taxon>Saccharomycotina</taxon>
        <taxon>Saccharomycetes</taxon>
        <taxon>Saccharomycetales</taxon>
        <taxon>Saccharomycetaceae</taxon>
        <taxon>Eremothecium</taxon>
    </lineage>
</organism>
<evidence type="ECO:0000313" key="2">
    <source>
        <dbReference type="EMBL" id="AMD21841.1"/>
    </source>
</evidence>
<gene>
    <name evidence="2" type="ORF">AW171_hschr63819</name>
</gene>
<dbReference type="OrthoDB" id="4034825at2759"/>
<name>A0A109UXT8_9SACH</name>
<sequence>MSLSLRDVNKSRYSFPDGYDSVEKSKRTLHPSANAKPLFIDEQLPRSIDAIFAPLEENEGDDDDENNDSRESSIKVRDLRIIGASYPVCEFAPINDSREGSRALGSMGTSLRLDSQGIVKFSIREEAISANTPQSNVSFLPSVMTSFSSALDMLYDLIHDHILVPTNDRDFQVEIASYTGTADINIFITPLKRKISNLVEILMHLNHIELTLAVFKQWGSAGIEPTQSDRFNTCLHDLLEMISNYVNEGQYNVSIFQQFINSREFAKKIQFIQVADDAIAEVRPLLFLTNIPQLTSQIFKFDVQLTASKDCSLQEELRYHINYMLIYQLFVQKLRGFFVSCLSLEKKEESGIVLRCLEGFLTNCVEIDSAELLVGLDSAVDEWAQKDNDRVIILSSWCREMARKHNKPGKENYEDQHFSNENKYNVAKLFIQQLKDLAIGNSLSPGFTILTAGLDTAARTKHEDIIKSRSHHGKSINVKKWGVGQQKPLSHKQRLFEKCQRLKWRLVKWSHGLSRSKRASELQFEAQQLDSTPKCNNSDLISLSIRGTYHNWRSTYENTTYNEFKGETKKSNEQDEKGKKFEELKRRRDRFMYLFFGDDA</sequence>
<dbReference type="RefSeq" id="XP_017988837.1">
    <property type="nucleotide sequence ID" value="XM_018133037.1"/>
</dbReference>
<dbReference type="EMBL" id="CP014246">
    <property type="protein sequence ID" value="AMD21841.1"/>
    <property type="molecule type" value="Genomic_DNA"/>
</dbReference>
<protein>
    <submittedName>
        <fullName evidence="2">HFL015Cp</fullName>
    </submittedName>
</protein>